<sequence length="81" mass="9408">EGAAEEQPGVPVAYYQKKRKLIRKSPVPTQDHYYNMSRLQQVVILCLRTGHNRLRIHMYTKLKIANSAMWTVTPDCRAHIS</sequence>
<dbReference type="EMBL" id="HACG01004554">
    <property type="protein sequence ID" value="CEK51419.1"/>
    <property type="molecule type" value="Transcribed_RNA"/>
</dbReference>
<proteinExistence type="predicted"/>
<evidence type="ECO:0000313" key="1">
    <source>
        <dbReference type="EMBL" id="CEK51419.1"/>
    </source>
</evidence>
<gene>
    <name evidence="1" type="primary">ORF13372</name>
</gene>
<organism evidence="1">
    <name type="scientific">Arion vulgaris</name>
    <dbReference type="NCBI Taxonomy" id="1028688"/>
    <lineage>
        <taxon>Eukaryota</taxon>
        <taxon>Metazoa</taxon>
        <taxon>Spiralia</taxon>
        <taxon>Lophotrochozoa</taxon>
        <taxon>Mollusca</taxon>
        <taxon>Gastropoda</taxon>
        <taxon>Heterobranchia</taxon>
        <taxon>Euthyneura</taxon>
        <taxon>Panpulmonata</taxon>
        <taxon>Eupulmonata</taxon>
        <taxon>Stylommatophora</taxon>
        <taxon>Helicina</taxon>
        <taxon>Arionoidea</taxon>
        <taxon>Arionidae</taxon>
        <taxon>Arion</taxon>
    </lineage>
</organism>
<protein>
    <submittedName>
        <fullName evidence="1">Uncharacterized protein</fullName>
    </submittedName>
</protein>
<reference evidence="1" key="1">
    <citation type="submission" date="2014-12" db="EMBL/GenBank/DDBJ databases">
        <title>Insight into the proteome of Arion vulgaris.</title>
        <authorList>
            <person name="Aradska J."/>
            <person name="Bulat T."/>
            <person name="Smidak R."/>
            <person name="Sarate P."/>
            <person name="Gangsoo J."/>
            <person name="Sialana F."/>
            <person name="Bilban M."/>
            <person name="Lubec G."/>
        </authorList>
    </citation>
    <scope>NUCLEOTIDE SEQUENCE</scope>
    <source>
        <tissue evidence="1">Skin</tissue>
    </source>
</reference>
<name>A0A0B6Y5K2_9EUPU</name>
<dbReference type="AlphaFoldDB" id="A0A0B6Y5K2"/>
<feature type="non-terminal residue" evidence="1">
    <location>
        <position position="81"/>
    </location>
</feature>
<accession>A0A0B6Y5K2</accession>
<feature type="non-terminal residue" evidence="1">
    <location>
        <position position="1"/>
    </location>
</feature>